<dbReference type="InterPro" id="IPR011051">
    <property type="entry name" value="RmlC_Cupin_sf"/>
</dbReference>
<name>A0A081LC39_9BACI</name>
<dbReference type="AlphaFoldDB" id="A0A081LC39"/>
<gene>
    <name evidence="3" type="ORF">BA70_18195</name>
</gene>
<comment type="caution">
    <text evidence="3">The sequence shown here is derived from an EMBL/GenBank/DDBJ whole genome shotgun (WGS) entry which is preliminary data.</text>
</comment>
<organism evidence="3 4">
    <name type="scientific">Bacillus zhangzhouensis</name>
    <dbReference type="NCBI Taxonomy" id="1178540"/>
    <lineage>
        <taxon>Bacteria</taxon>
        <taxon>Bacillati</taxon>
        <taxon>Bacillota</taxon>
        <taxon>Bacilli</taxon>
        <taxon>Bacillales</taxon>
        <taxon>Bacillaceae</taxon>
        <taxon>Bacillus</taxon>
    </lineage>
</organism>
<dbReference type="InterPro" id="IPR051610">
    <property type="entry name" value="GPI/OXD"/>
</dbReference>
<dbReference type="GO" id="GO:0046872">
    <property type="term" value="F:metal ion binding"/>
    <property type="evidence" value="ECO:0007669"/>
    <property type="project" value="UniProtKB-KW"/>
</dbReference>
<sequence>MKIKVLNPFKDGHPLWLGLDHPEEQMVRKVFQTITPDTVGSEHMMAGLTIFEPGEASSVHNHPGSEEFDYVIRGSGEVICDGERQSFKQNDFMFIPDGVSHQHVNTGDEPLWLIWLYTPQGQLPKD</sequence>
<evidence type="ECO:0000256" key="1">
    <source>
        <dbReference type="ARBA" id="ARBA00022723"/>
    </source>
</evidence>
<dbReference type="InterPro" id="IPR013096">
    <property type="entry name" value="Cupin_2"/>
</dbReference>
<keyword evidence="4" id="KW-1185">Reference proteome</keyword>
<evidence type="ECO:0000313" key="4">
    <source>
        <dbReference type="Proteomes" id="UP000028091"/>
    </source>
</evidence>
<dbReference type="RefSeq" id="WP_034320665.1">
    <property type="nucleotide sequence ID" value="NZ_JAVIKA010000007.1"/>
</dbReference>
<dbReference type="eggNOG" id="COG0662">
    <property type="taxonomic scope" value="Bacteria"/>
</dbReference>
<reference evidence="3 4" key="1">
    <citation type="submission" date="2012-09" db="EMBL/GenBank/DDBJ databases">
        <title>Genome Sequence of Bacillus sp. DW5-4.</title>
        <authorList>
            <person name="Lai Q."/>
            <person name="Liu Y."/>
            <person name="Shao Z."/>
        </authorList>
    </citation>
    <scope>NUCLEOTIDE SEQUENCE [LARGE SCALE GENOMIC DNA]</scope>
    <source>
        <strain evidence="3 4">DW5-4</strain>
    </source>
</reference>
<dbReference type="Gene3D" id="2.60.120.10">
    <property type="entry name" value="Jelly Rolls"/>
    <property type="match status" value="1"/>
</dbReference>
<evidence type="ECO:0000313" key="3">
    <source>
        <dbReference type="EMBL" id="KEP26815.1"/>
    </source>
</evidence>
<dbReference type="Pfam" id="PF07883">
    <property type="entry name" value="Cupin_2"/>
    <property type="match status" value="1"/>
</dbReference>
<protein>
    <submittedName>
        <fullName evidence="3">Cupin</fullName>
    </submittedName>
</protein>
<dbReference type="PANTHER" id="PTHR35848">
    <property type="entry name" value="OXALATE-BINDING PROTEIN"/>
    <property type="match status" value="1"/>
</dbReference>
<dbReference type="InterPro" id="IPR014710">
    <property type="entry name" value="RmlC-like_jellyroll"/>
</dbReference>
<evidence type="ECO:0000259" key="2">
    <source>
        <dbReference type="Pfam" id="PF07883"/>
    </source>
</evidence>
<dbReference type="SUPFAM" id="SSF51182">
    <property type="entry name" value="RmlC-like cupins"/>
    <property type="match status" value="1"/>
</dbReference>
<proteinExistence type="predicted"/>
<dbReference type="Proteomes" id="UP000028091">
    <property type="component" value="Unassembled WGS sequence"/>
</dbReference>
<dbReference type="EMBL" id="JOTP01000007">
    <property type="protein sequence ID" value="KEP26815.1"/>
    <property type="molecule type" value="Genomic_DNA"/>
</dbReference>
<dbReference type="OrthoDB" id="2620172at2"/>
<dbReference type="PANTHER" id="PTHR35848:SF6">
    <property type="entry name" value="CUPIN TYPE-2 DOMAIN-CONTAINING PROTEIN"/>
    <property type="match status" value="1"/>
</dbReference>
<keyword evidence="1" id="KW-0479">Metal-binding</keyword>
<feature type="domain" description="Cupin type-2" evidence="2">
    <location>
        <begin position="48"/>
        <end position="117"/>
    </location>
</feature>
<accession>A0A081LC39</accession>